<evidence type="ECO:0000259" key="4">
    <source>
        <dbReference type="PROSITE" id="PS50043"/>
    </source>
</evidence>
<dbReference type="EMBL" id="QGLE01000011">
    <property type="protein sequence ID" value="PWR19496.1"/>
    <property type="molecule type" value="Genomic_DNA"/>
</dbReference>
<dbReference type="PROSITE" id="PS50043">
    <property type="entry name" value="HTH_LUXR_2"/>
    <property type="match status" value="1"/>
</dbReference>
<dbReference type="InterPro" id="IPR059106">
    <property type="entry name" value="WHD_MalT"/>
</dbReference>
<dbReference type="Pfam" id="PF25873">
    <property type="entry name" value="WHD_MalT"/>
    <property type="match status" value="1"/>
</dbReference>
<proteinExistence type="predicted"/>
<dbReference type="InterPro" id="IPR016032">
    <property type="entry name" value="Sig_transdc_resp-reg_C-effctor"/>
</dbReference>
<protein>
    <recommendedName>
        <fullName evidence="4">HTH luxR-type domain-containing protein</fullName>
    </recommendedName>
</protein>
<dbReference type="PRINTS" id="PR00038">
    <property type="entry name" value="HTHLUXR"/>
</dbReference>
<gene>
    <name evidence="5" type="ORF">DKG74_17040</name>
</gene>
<dbReference type="Gene3D" id="1.25.40.10">
    <property type="entry name" value="Tetratricopeptide repeat domain"/>
    <property type="match status" value="1"/>
</dbReference>
<evidence type="ECO:0000313" key="5">
    <source>
        <dbReference type="EMBL" id="PWR19496.1"/>
    </source>
</evidence>
<keyword evidence="2" id="KW-0238">DNA-binding</keyword>
<dbReference type="InterPro" id="IPR011990">
    <property type="entry name" value="TPR-like_helical_dom_sf"/>
</dbReference>
<sequence>MGRNEKFCPPTFNTDLLKRSRLLDALTASMVGNTVTLVVAPTGSGKSALLAQGMELWRRRGGRAVWYACDHFDAEAGRFVSMLEDALTEAEGGEGTGRSAIEVLMSAHDPKGLADAIVARGQRVVLFIDNFHLCDSEETSAALDLVIRDSRGLLHVVIGARRGPKLALGHLSVRGLVGQIGAEDLAFSPAEARAFIGHDCGAHADAVDRVIRRTEGWAAGLQLVRLLLAGGVSPRLLAEDFSGADQDIGHFLNQEVFRTLPGPLREFLLLVAPLDTLSADLSVAVTGLSDARRLFHEVQERNLFVVRLDRQGSQIRLHAIFADFLSKLAAEHDPALAGRSLRRAAAWHRERGHWIEAIDYAFRGGETDRAAEWLAACAPEVLSRRGETARFLSCAERLPAAAAAHPDIAFWRTWAALFSGEYDRAGELMDERNLERLRQHDPEGGQLGLLRFLVAYFTHRYVEALALGKSWLELGSGGSAFDRATVLVAMALCHRTQLDMAGAMRHLDLARHEIARSRTSYGQAWVATLSAQFFLAQGRPAVAAREIEDMLAQNRPSELMCGSAELVLADAYYERDQLDNARLLIRRSLPSIAQHGNIDVALGGWRVAARLAILGADAAAGLDLLRGVEPLSIRRFGMPALKLLHLVRDEIILDLDQEARRSLDFIDVCAGAEGEPDTPEAVELQRLVNAKRHLVSGHPRRAVADVLPILAATKASGRWRLWVRAACVKAAAHQADGEATFALRTIMEAIEKAATQGLVRSIVDHGAILRPLGPAIARHVASAPSALAPEAIALAERLTGALSPAPRVEDETLGVAGARLSTKERQVLAMVSQGLTNTEIMERLFVSLPTVKWHLRNIFDKLDVRTRTAAVARARSIGMLP</sequence>
<dbReference type="GO" id="GO:0003677">
    <property type="term" value="F:DNA binding"/>
    <property type="evidence" value="ECO:0007669"/>
    <property type="project" value="UniProtKB-KW"/>
</dbReference>
<evidence type="ECO:0000256" key="1">
    <source>
        <dbReference type="ARBA" id="ARBA00023015"/>
    </source>
</evidence>
<dbReference type="CDD" id="cd06170">
    <property type="entry name" value="LuxR_C_like"/>
    <property type="match status" value="1"/>
</dbReference>
<reference evidence="5 6" key="1">
    <citation type="submission" date="2018-05" db="EMBL/GenBank/DDBJ databases">
        <title>Zavarzinia sp. HR-AS.</title>
        <authorList>
            <person name="Lee Y."/>
            <person name="Jeon C.O."/>
        </authorList>
    </citation>
    <scope>NUCLEOTIDE SEQUENCE [LARGE SCALE GENOMIC DNA]</scope>
    <source>
        <strain evidence="5 6">HR-AS</strain>
    </source>
</reference>
<dbReference type="Pfam" id="PF00196">
    <property type="entry name" value="GerE"/>
    <property type="match status" value="1"/>
</dbReference>
<feature type="domain" description="HTH luxR-type" evidence="4">
    <location>
        <begin position="813"/>
        <end position="878"/>
    </location>
</feature>
<dbReference type="SUPFAM" id="SSF46894">
    <property type="entry name" value="C-terminal effector domain of the bipartite response regulators"/>
    <property type="match status" value="1"/>
</dbReference>
<dbReference type="Proteomes" id="UP000245461">
    <property type="component" value="Unassembled WGS sequence"/>
</dbReference>
<evidence type="ECO:0000256" key="3">
    <source>
        <dbReference type="ARBA" id="ARBA00023163"/>
    </source>
</evidence>
<dbReference type="InterPro" id="IPR027417">
    <property type="entry name" value="P-loop_NTPase"/>
</dbReference>
<dbReference type="AlphaFoldDB" id="A0A317E035"/>
<keyword evidence="6" id="KW-1185">Reference proteome</keyword>
<dbReference type="SUPFAM" id="SSF52540">
    <property type="entry name" value="P-loop containing nucleoside triphosphate hydrolases"/>
    <property type="match status" value="1"/>
</dbReference>
<comment type="caution">
    <text evidence="5">The sequence shown here is derived from an EMBL/GenBank/DDBJ whole genome shotgun (WGS) entry which is preliminary data.</text>
</comment>
<dbReference type="InterPro" id="IPR036388">
    <property type="entry name" value="WH-like_DNA-bd_sf"/>
</dbReference>
<dbReference type="PANTHER" id="PTHR44688:SF16">
    <property type="entry name" value="DNA-BINDING TRANSCRIPTIONAL ACTIVATOR DEVR_DOSR"/>
    <property type="match status" value="1"/>
</dbReference>
<dbReference type="Gene3D" id="1.10.10.10">
    <property type="entry name" value="Winged helix-like DNA-binding domain superfamily/Winged helix DNA-binding domain"/>
    <property type="match status" value="1"/>
</dbReference>
<name>A0A317E035_9PROT</name>
<dbReference type="SMART" id="SM00421">
    <property type="entry name" value="HTH_LUXR"/>
    <property type="match status" value="1"/>
</dbReference>
<keyword evidence="3" id="KW-0804">Transcription</keyword>
<dbReference type="RefSeq" id="WP_109907378.1">
    <property type="nucleotide sequence ID" value="NZ_QGLE01000011.1"/>
</dbReference>
<dbReference type="PANTHER" id="PTHR44688">
    <property type="entry name" value="DNA-BINDING TRANSCRIPTIONAL ACTIVATOR DEVR_DOSR"/>
    <property type="match status" value="1"/>
</dbReference>
<evidence type="ECO:0000256" key="2">
    <source>
        <dbReference type="ARBA" id="ARBA00023125"/>
    </source>
</evidence>
<evidence type="ECO:0000313" key="6">
    <source>
        <dbReference type="Proteomes" id="UP000245461"/>
    </source>
</evidence>
<dbReference type="InterPro" id="IPR000792">
    <property type="entry name" value="Tscrpt_reg_LuxR_C"/>
</dbReference>
<accession>A0A317E035</accession>
<dbReference type="OrthoDB" id="7230096at2"/>
<dbReference type="GO" id="GO:0006355">
    <property type="term" value="P:regulation of DNA-templated transcription"/>
    <property type="evidence" value="ECO:0007669"/>
    <property type="project" value="InterPro"/>
</dbReference>
<organism evidence="5 6">
    <name type="scientific">Zavarzinia aquatilis</name>
    <dbReference type="NCBI Taxonomy" id="2211142"/>
    <lineage>
        <taxon>Bacteria</taxon>
        <taxon>Pseudomonadati</taxon>
        <taxon>Pseudomonadota</taxon>
        <taxon>Alphaproteobacteria</taxon>
        <taxon>Rhodospirillales</taxon>
        <taxon>Zavarziniaceae</taxon>
        <taxon>Zavarzinia</taxon>
    </lineage>
</organism>
<keyword evidence="1" id="KW-0805">Transcription regulation</keyword>